<accession>A0A1I0K7X9</accession>
<evidence type="ECO:0000313" key="2">
    <source>
        <dbReference type="EMBL" id="SEU19251.1"/>
    </source>
</evidence>
<dbReference type="STRING" id="568860.SAMN05421811_10799"/>
<name>A0A1I0K7X9_9ACTN</name>
<dbReference type="Proteomes" id="UP000199361">
    <property type="component" value="Unassembled WGS sequence"/>
</dbReference>
<evidence type="ECO:0000313" key="3">
    <source>
        <dbReference type="Proteomes" id="UP000199361"/>
    </source>
</evidence>
<reference evidence="2 3" key="1">
    <citation type="submission" date="2016-10" db="EMBL/GenBank/DDBJ databases">
        <authorList>
            <person name="de Groot N.N."/>
        </authorList>
    </citation>
    <scope>NUCLEOTIDE SEQUENCE [LARGE SCALE GENOMIC DNA]</scope>
    <source>
        <strain evidence="2 3">CGMCC 4.5598</strain>
    </source>
</reference>
<dbReference type="InterPro" id="IPR036102">
    <property type="entry name" value="OsmC/Ohrsf"/>
</dbReference>
<dbReference type="InterPro" id="IPR003718">
    <property type="entry name" value="OsmC/Ohr_fam"/>
</dbReference>
<dbReference type="SUPFAM" id="SSF82784">
    <property type="entry name" value="OsmC-like"/>
    <property type="match status" value="1"/>
</dbReference>
<organism evidence="2 3">
    <name type="scientific">Nonomuraea wenchangensis</name>
    <dbReference type="NCBI Taxonomy" id="568860"/>
    <lineage>
        <taxon>Bacteria</taxon>
        <taxon>Bacillati</taxon>
        <taxon>Actinomycetota</taxon>
        <taxon>Actinomycetes</taxon>
        <taxon>Streptosporangiales</taxon>
        <taxon>Streptosporangiaceae</taxon>
        <taxon>Nonomuraea</taxon>
    </lineage>
</organism>
<dbReference type="AlphaFoldDB" id="A0A1I0K7X9"/>
<dbReference type="Gene3D" id="3.30.300.20">
    <property type="match status" value="1"/>
</dbReference>
<gene>
    <name evidence="2" type="ORF">SAMN05421811_10799</name>
</gene>
<proteinExistence type="predicted"/>
<dbReference type="PANTHER" id="PTHR39624">
    <property type="entry name" value="PROTEIN INVOLVED IN RIMO-MEDIATED BETA-METHYLTHIOLATION OF RIBOSOMAL PROTEIN S12 YCAO"/>
    <property type="match status" value="1"/>
</dbReference>
<dbReference type="InterPro" id="IPR015946">
    <property type="entry name" value="KH_dom-like_a/b"/>
</dbReference>
<dbReference type="PANTHER" id="PTHR39624:SF2">
    <property type="entry name" value="OSMC-LIKE PROTEIN"/>
    <property type="match status" value="1"/>
</dbReference>
<keyword evidence="3" id="KW-1185">Reference proteome</keyword>
<evidence type="ECO:0000256" key="1">
    <source>
        <dbReference type="SAM" id="MobiDB-lite"/>
    </source>
</evidence>
<dbReference type="OrthoDB" id="9811389at2"/>
<dbReference type="RefSeq" id="WP_091084369.1">
    <property type="nucleotide sequence ID" value="NZ_FOHX01000007.1"/>
</dbReference>
<feature type="region of interest" description="Disordered" evidence="1">
    <location>
        <begin position="1"/>
        <end position="20"/>
    </location>
</feature>
<dbReference type="EMBL" id="FOHX01000007">
    <property type="protein sequence ID" value="SEU19251.1"/>
    <property type="molecule type" value="Genomic_DNA"/>
</dbReference>
<sequence length="154" mass="16184">MDTRHATIPLQAPAPPSAADLPERVEVAHAGGESYLITVRGHTLVTGQPEQGGGDDAGATPTELFVASLASCVAYYAGRFLSRHGASREGLRVSAEFGLAADRPARVAAVRLRVAAPGLPAERRPAFLAVISRCTVHNSLRRPPEVVIELTDDA</sequence>
<dbReference type="Pfam" id="PF02566">
    <property type="entry name" value="OsmC"/>
    <property type="match status" value="1"/>
</dbReference>
<protein>
    <submittedName>
        <fullName evidence="2">Uncharacterized OsmC-related protein</fullName>
    </submittedName>
</protein>